<organism evidence="1 2">
    <name type="scientific">Streptomyces achmelvichensis</name>
    <dbReference type="NCBI Taxonomy" id="3134111"/>
    <lineage>
        <taxon>Bacteria</taxon>
        <taxon>Bacillati</taxon>
        <taxon>Actinomycetota</taxon>
        <taxon>Actinomycetes</taxon>
        <taxon>Kitasatosporales</taxon>
        <taxon>Streptomycetaceae</taxon>
        <taxon>Streptomyces</taxon>
    </lineage>
</organism>
<keyword evidence="2" id="KW-1185">Reference proteome</keyword>
<dbReference type="Proteomes" id="UP001377168">
    <property type="component" value="Unassembled WGS sequence"/>
</dbReference>
<name>A0ACC6Q8B4_9ACTN</name>
<comment type="caution">
    <text evidence="1">The sequence shown here is derived from an EMBL/GenBank/DDBJ whole genome shotgun (WGS) entry which is preliminary data.</text>
</comment>
<protein>
    <submittedName>
        <fullName evidence="1">Uncharacterized protein</fullName>
    </submittedName>
</protein>
<evidence type="ECO:0000313" key="1">
    <source>
        <dbReference type="EMBL" id="MEJ8640010.1"/>
    </source>
</evidence>
<gene>
    <name evidence="1" type="ORF">WKI67_42680</name>
</gene>
<sequence>MPTLEIDVLLDAATDEERPAILRVAYKAGLLWQCLNPSCGLDERLRSDHRCPDCGFDRDGRPIGDSVSASYGPVPDELLTALRESLVEWFTERGRPLPDAVSFAYTDTYESHDWSDWGSLHFGGRTEPYCSFDDSGVGEALIELTGFEAPRWNDQLTIALPG</sequence>
<reference evidence="1" key="1">
    <citation type="submission" date="2024-03" db="EMBL/GenBank/DDBJ databases">
        <title>Novel Streptomyces species of biotechnological and ecological value are a feature of Machair soil.</title>
        <authorList>
            <person name="Prole J.R."/>
            <person name="Goodfellow M."/>
            <person name="Allenby N."/>
            <person name="Ward A.C."/>
        </authorList>
    </citation>
    <scope>NUCLEOTIDE SEQUENCE</scope>
    <source>
        <strain evidence="1">MS2.AVA.5</strain>
    </source>
</reference>
<evidence type="ECO:0000313" key="2">
    <source>
        <dbReference type="Proteomes" id="UP001377168"/>
    </source>
</evidence>
<proteinExistence type="predicted"/>
<accession>A0ACC6Q8B4</accession>
<dbReference type="EMBL" id="JBBKAJ010000038">
    <property type="protein sequence ID" value="MEJ8640010.1"/>
    <property type="molecule type" value="Genomic_DNA"/>
</dbReference>